<proteinExistence type="predicted"/>
<organism evidence="1 2">
    <name type="scientific">Spiromyces aspiralis</name>
    <dbReference type="NCBI Taxonomy" id="68401"/>
    <lineage>
        <taxon>Eukaryota</taxon>
        <taxon>Fungi</taxon>
        <taxon>Fungi incertae sedis</taxon>
        <taxon>Zoopagomycota</taxon>
        <taxon>Kickxellomycotina</taxon>
        <taxon>Kickxellomycetes</taxon>
        <taxon>Kickxellales</taxon>
        <taxon>Kickxellaceae</taxon>
        <taxon>Spiromyces</taxon>
    </lineage>
</organism>
<gene>
    <name evidence="1" type="primary">TRM44_1</name>
    <name evidence="1" type="ORF">EV182_002307</name>
</gene>
<keyword evidence="1" id="KW-0808">Transferase</keyword>
<dbReference type="EC" id="2.1.1.211" evidence="1"/>
<protein>
    <submittedName>
        <fullName evidence="1">tRNA(Ser) Um(44) 2'-O-methyltransferase</fullName>
        <ecNumber evidence="1">2.1.1.211</ecNumber>
    </submittedName>
</protein>
<dbReference type="Proteomes" id="UP001145114">
    <property type="component" value="Unassembled WGS sequence"/>
</dbReference>
<evidence type="ECO:0000313" key="1">
    <source>
        <dbReference type="EMBL" id="KAJ1674914.1"/>
    </source>
</evidence>
<comment type="caution">
    <text evidence="1">The sequence shown here is derived from an EMBL/GenBank/DDBJ whole genome shotgun (WGS) entry which is preliminary data.</text>
</comment>
<accession>A0ACC1HKU8</accession>
<reference evidence="1" key="1">
    <citation type="submission" date="2022-06" db="EMBL/GenBank/DDBJ databases">
        <title>Phylogenomic reconstructions and comparative analyses of Kickxellomycotina fungi.</title>
        <authorList>
            <person name="Reynolds N.K."/>
            <person name="Stajich J.E."/>
            <person name="Barry K."/>
            <person name="Grigoriev I.V."/>
            <person name="Crous P."/>
            <person name="Smith M.E."/>
        </authorList>
    </citation>
    <scope>NUCLEOTIDE SEQUENCE</scope>
    <source>
        <strain evidence="1">RSA 2271</strain>
    </source>
</reference>
<sequence>MSSDAWQSPPLASEQVDLDAESRRLEAFSRYVPKFYFANGPLSAVSGDSLPLLAESLIWDVSADDFFAVLEKWCYQPEIVNPPVERAEISRDEAATSYKTVTRRLISKRRDKDNDLVERVLFSRSTNGKQRPGNILPKALGGCHSYAVLTTSATDSNLIPDI</sequence>
<keyword evidence="2" id="KW-1185">Reference proteome</keyword>
<name>A0ACC1HKU8_9FUNG</name>
<keyword evidence="1" id="KW-0489">Methyltransferase</keyword>
<dbReference type="EMBL" id="JAMZIH010005603">
    <property type="protein sequence ID" value="KAJ1674914.1"/>
    <property type="molecule type" value="Genomic_DNA"/>
</dbReference>
<evidence type="ECO:0000313" key="2">
    <source>
        <dbReference type="Proteomes" id="UP001145114"/>
    </source>
</evidence>